<feature type="domain" description="Mur ligase C-terminal" evidence="10">
    <location>
        <begin position="353"/>
        <end position="492"/>
    </location>
</feature>
<evidence type="ECO:0000256" key="8">
    <source>
        <dbReference type="RuleBase" id="RU004135"/>
    </source>
</evidence>
<comment type="cofactor">
    <cofactor evidence="7">
        <name>Mg(2+)</name>
        <dbReference type="ChEBI" id="CHEBI:18420"/>
    </cofactor>
</comment>
<dbReference type="InterPro" id="IPR005761">
    <property type="entry name" value="UDP-N-AcMur-Glu-dNH2Pim_ligase"/>
</dbReference>
<feature type="binding site" evidence="7">
    <location>
        <position position="201"/>
    </location>
    <ligand>
        <name>UDP-N-acetyl-alpha-D-muramoyl-L-alanyl-D-glutamate</name>
        <dbReference type="ChEBI" id="CHEBI:83900"/>
    </ligand>
</feature>
<proteinExistence type="inferred from homology"/>
<dbReference type="EMBL" id="SMZT01000013">
    <property type="protein sequence ID" value="TDL37465.1"/>
    <property type="molecule type" value="Genomic_DNA"/>
</dbReference>
<dbReference type="GO" id="GO:0005524">
    <property type="term" value="F:ATP binding"/>
    <property type="evidence" value="ECO:0007669"/>
    <property type="project" value="UniProtKB-UniRule"/>
</dbReference>
<feature type="modified residue" description="N6-carboxylysine" evidence="7">
    <location>
        <position position="241"/>
    </location>
</feature>
<dbReference type="AlphaFoldDB" id="A0A4R5Y2K0"/>
<evidence type="ECO:0000313" key="13">
    <source>
        <dbReference type="Proteomes" id="UP000295163"/>
    </source>
</evidence>
<comment type="pathway">
    <text evidence="7 8">Cell wall biogenesis; peptidoglycan biosynthesis.</text>
</comment>
<feature type="binding site" evidence="7">
    <location>
        <begin position="174"/>
        <end position="175"/>
    </location>
    <ligand>
        <name>UDP-N-acetyl-alpha-D-muramoyl-L-alanyl-D-glutamate</name>
        <dbReference type="ChEBI" id="CHEBI:83900"/>
    </ligand>
</feature>
<evidence type="ECO:0000256" key="5">
    <source>
        <dbReference type="ARBA" id="ARBA00023306"/>
    </source>
</evidence>
<comment type="caution">
    <text evidence="7">Lacks conserved residue(s) required for the propagation of feature annotation.</text>
</comment>
<dbReference type="SUPFAM" id="SSF53244">
    <property type="entry name" value="MurD-like peptide ligases, peptide-binding domain"/>
    <property type="match status" value="1"/>
</dbReference>
<dbReference type="SUPFAM" id="SSF63418">
    <property type="entry name" value="MurE/MurF N-terminal domain"/>
    <property type="match status" value="1"/>
</dbReference>
<feature type="binding site" evidence="7">
    <location>
        <position position="494"/>
    </location>
    <ligand>
        <name>meso-2,6-diaminopimelate</name>
        <dbReference type="ChEBI" id="CHEBI:57791"/>
    </ligand>
</feature>
<feature type="domain" description="Mur ligase N-terminal catalytic" evidence="9">
    <location>
        <begin position="49"/>
        <end position="114"/>
    </location>
</feature>
<feature type="binding site" evidence="7">
    <location>
        <begin position="132"/>
        <end position="138"/>
    </location>
    <ligand>
        <name>ATP</name>
        <dbReference type="ChEBI" id="CHEBI:30616"/>
    </ligand>
</feature>
<comment type="catalytic activity">
    <reaction evidence="7">
        <text>UDP-N-acetyl-alpha-D-muramoyl-L-alanyl-D-glutamate + meso-2,6-diaminopimelate + ATP = UDP-N-acetyl-alpha-D-muramoyl-L-alanyl-gamma-D-glutamyl-meso-2,6-diaminopimelate + ADP + phosphate + H(+)</text>
        <dbReference type="Rhea" id="RHEA:23676"/>
        <dbReference type="ChEBI" id="CHEBI:15378"/>
        <dbReference type="ChEBI" id="CHEBI:30616"/>
        <dbReference type="ChEBI" id="CHEBI:43474"/>
        <dbReference type="ChEBI" id="CHEBI:57791"/>
        <dbReference type="ChEBI" id="CHEBI:83900"/>
        <dbReference type="ChEBI" id="CHEBI:83905"/>
        <dbReference type="ChEBI" id="CHEBI:456216"/>
        <dbReference type="EC" id="6.3.2.13"/>
    </reaction>
</comment>
<dbReference type="UniPathway" id="UPA00219"/>
<keyword evidence="7" id="KW-0547">Nucleotide-binding</keyword>
<keyword evidence="2 7" id="KW-0132">Cell division</keyword>
<dbReference type="GO" id="GO:0071555">
    <property type="term" value="P:cell wall organization"/>
    <property type="evidence" value="ECO:0007669"/>
    <property type="project" value="UniProtKB-KW"/>
</dbReference>
<feature type="binding site" evidence="7">
    <location>
        <position position="490"/>
    </location>
    <ligand>
        <name>meso-2,6-diaminopimelate</name>
        <dbReference type="ChEBI" id="CHEBI:57791"/>
    </ligand>
</feature>
<keyword evidence="5 7" id="KW-0131">Cell cycle</keyword>
<evidence type="ECO:0000256" key="7">
    <source>
        <dbReference type="HAMAP-Rule" id="MF_00208"/>
    </source>
</evidence>
<dbReference type="GO" id="GO:0008765">
    <property type="term" value="F:UDP-N-acetylmuramoylalanyl-D-glutamate-2,6-diaminopimelate ligase activity"/>
    <property type="evidence" value="ECO:0007669"/>
    <property type="project" value="UniProtKB-UniRule"/>
</dbReference>
<feature type="binding site" evidence="7">
    <location>
        <begin position="428"/>
        <end position="431"/>
    </location>
    <ligand>
        <name>meso-2,6-diaminopimelate</name>
        <dbReference type="ChEBI" id="CHEBI:57791"/>
    </ligand>
</feature>
<dbReference type="GO" id="GO:0000287">
    <property type="term" value="F:magnesium ion binding"/>
    <property type="evidence" value="ECO:0007669"/>
    <property type="project" value="UniProtKB-UniRule"/>
</dbReference>
<dbReference type="InterPro" id="IPR036615">
    <property type="entry name" value="Mur_ligase_C_dom_sf"/>
</dbReference>
<keyword evidence="7" id="KW-0460">Magnesium</keyword>
<evidence type="ECO:0000256" key="3">
    <source>
        <dbReference type="ARBA" id="ARBA00022960"/>
    </source>
</evidence>
<comment type="subcellular location">
    <subcellularLocation>
        <location evidence="7 8">Cytoplasm</location>
    </subcellularLocation>
</comment>
<evidence type="ECO:0000256" key="2">
    <source>
        <dbReference type="ARBA" id="ARBA00022618"/>
    </source>
</evidence>
<dbReference type="GO" id="GO:0051301">
    <property type="term" value="P:cell division"/>
    <property type="evidence" value="ECO:0007669"/>
    <property type="project" value="UniProtKB-KW"/>
</dbReference>
<keyword evidence="6 7" id="KW-0961">Cell wall biogenesis/degradation</keyword>
<name>A0A4R5Y2K0_KOCRO</name>
<dbReference type="GO" id="GO:0005737">
    <property type="term" value="C:cytoplasm"/>
    <property type="evidence" value="ECO:0007669"/>
    <property type="project" value="UniProtKB-SubCell"/>
</dbReference>
<feature type="binding site" evidence="7">
    <location>
        <position position="403"/>
    </location>
    <ligand>
        <name>meso-2,6-diaminopimelate</name>
        <dbReference type="ChEBI" id="CHEBI:57791"/>
    </ligand>
</feature>
<evidence type="ECO:0000256" key="4">
    <source>
        <dbReference type="ARBA" id="ARBA00022984"/>
    </source>
</evidence>
<evidence type="ECO:0000259" key="11">
    <source>
        <dbReference type="Pfam" id="PF08245"/>
    </source>
</evidence>
<evidence type="ECO:0000313" key="12">
    <source>
        <dbReference type="EMBL" id="TDL37465.1"/>
    </source>
</evidence>
<dbReference type="InterPro" id="IPR036565">
    <property type="entry name" value="Mur-like_cat_sf"/>
</dbReference>
<comment type="function">
    <text evidence="7">Catalyzes the addition of meso-diaminopimelic acid to the nucleotide precursor UDP-N-acetylmuramoyl-L-alanyl-D-glutamate (UMAG) in the biosynthesis of bacterial cell-wall peptidoglycan.</text>
</comment>
<dbReference type="GO" id="GO:0009252">
    <property type="term" value="P:peptidoglycan biosynthetic process"/>
    <property type="evidence" value="ECO:0007669"/>
    <property type="project" value="UniProtKB-UniRule"/>
</dbReference>
<dbReference type="InterPro" id="IPR000713">
    <property type="entry name" value="Mur_ligase_N"/>
</dbReference>
<dbReference type="NCBIfam" id="TIGR01085">
    <property type="entry name" value="murE"/>
    <property type="match status" value="1"/>
</dbReference>
<keyword evidence="4 7" id="KW-0573">Peptidoglycan synthesis</keyword>
<comment type="similarity">
    <text evidence="1 7">Belongs to the MurCDEF family. MurE subfamily.</text>
</comment>
<keyword evidence="7 12" id="KW-0436">Ligase</keyword>
<evidence type="ECO:0000256" key="6">
    <source>
        <dbReference type="ARBA" id="ARBA00023316"/>
    </source>
</evidence>
<organism evidence="12 13">
    <name type="scientific">Kocuria rosea</name>
    <name type="common">Deinococcus erythromyxa</name>
    <name type="synonym">Micrococcus rubens</name>
    <dbReference type="NCBI Taxonomy" id="1275"/>
    <lineage>
        <taxon>Bacteria</taxon>
        <taxon>Bacillati</taxon>
        <taxon>Actinomycetota</taxon>
        <taxon>Actinomycetes</taxon>
        <taxon>Micrococcales</taxon>
        <taxon>Micrococcaceae</taxon>
        <taxon>Kocuria</taxon>
    </lineage>
</organism>
<evidence type="ECO:0000256" key="1">
    <source>
        <dbReference type="ARBA" id="ARBA00005898"/>
    </source>
</evidence>
<dbReference type="Pfam" id="PF02875">
    <property type="entry name" value="Mur_ligase_C"/>
    <property type="match status" value="1"/>
</dbReference>
<dbReference type="HAMAP" id="MF_00208">
    <property type="entry name" value="MurE"/>
    <property type="match status" value="1"/>
</dbReference>
<dbReference type="SUPFAM" id="SSF53623">
    <property type="entry name" value="MurD-like peptide ligases, catalytic domain"/>
    <property type="match status" value="1"/>
</dbReference>
<dbReference type="InterPro" id="IPR004101">
    <property type="entry name" value="Mur_ligase_C"/>
</dbReference>
<reference evidence="12 13" key="1">
    <citation type="submission" date="2019-03" db="EMBL/GenBank/DDBJ databases">
        <title>Genome Sequencing and Assembly of Various Microbes Isolated from Partially Reclaimed Soil and Acid Mine Drainage (AMD) Site.</title>
        <authorList>
            <person name="Steinbock B."/>
            <person name="Bechtold R."/>
            <person name="Sevigny J.L."/>
            <person name="Thomas D."/>
            <person name="Cuthill L.R."/>
            <person name="Aveiro Johannsen E.J."/>
            <person name="Thomas K."/>
            <person name="Ghosh A."/>
        </authorList>
    </citation>
    <scope>NUCLEOTIDE SEQUENCE [LARGE SCALE GENOMIC DNA]</scope>
    <source>
        <strain evidence="12 13">S-A3</strain>
    </source>
</reference>
<feature type="binding site" evidence="7">
    <location>
        <position position="207"/>
    </location>
    <ligand>
        <name>UDP-N-acetyl-alpha-D-muramoyl-L-alanyl-D-glutamate</name>
        <dbReference type="ChEBI" id="CHEBI:83900"/>
    </ligand>
</feature>
<feature type="domain" description="Mur ligase central" evidence="11">
    <location>
        <begin position="130"/>
        <end position="329"/>
    </location>
</feature>
<evidence type="ECO:0000259" key="9">
    <source>
        <dbReference type="Pfam" id="PF01225"/>
    </source>
</evidence>
<keyword evidence="3 7" id="KW-0133">Cell shape</keyword>
<feature type="binding site" evidence="7">
    <location>
        <position position="209"/>
    </location>
    <ligand>
        <name>UDP-N-acetyl-alpha-D-muramoyl-L-alanyl-D-glutamate</name>
        <dbReference type="ChEBI" id="CHEBI:83900"/>
    </ligand>
</feature>
<dbReference type="Proteomes" id="UP000295163">
    <property type="component" value="Unassembled WGS sequence"/>
</dbReference>
<comment type="caution">
    <text evidence="12">The sequence shown here is derived from an EMBL/GenBank/DDBJ whole genome shotgun (WGS) entry which is preliminary data.</text>
</comment>
<dbReference type="PANTHER" id="PTHR23135">
    <property type="entry name" value="MUR LIGASE FAMILY MEMBER"/>
    <property type="match status" value="1"/>
</dbReference>
<dbReference type="GO" id="GO:0008360">
    <property type="term" value="P:regulation of cell shape"/>
    <property type="evidence" value="ECO:0007669"/>
    <property type="project" value="UniProtKB-KW"/>
</dbReference>
<dbReference type="Gene3D" id="3.90.190.20">
    <property type="entry name" value="Mur ligase, C-terminal domain"/>
    <property type="match status" value="1"/>
</dbReference>
<accession>A0A4R5Y2K0</accession>
<gene>
    <name evidence="7" type="primary">murE</name>
    <name evidence="12" type="ORF">E2R59_17865</name>
</gene>
<protein>
    <recommendedName>
        <fullName evidence="7">UDP-N-acetylmuramoyl-L-alanyl-D-glutamate--2,6-diaminopimelate ligase</fullName>
        <ecNumber evidence="7">6.3.2.13</ecNumber>
    </recommendedName>
    <alternativeName>
        <fullName evidence="7">Meso-A2pm-adding enzyme</fullName>
    </alternativeName>
    <alternativeName>
        <fullName evidence="7">Meso-diaminopimelate-adding enzyme</fullName>
    </alternativeName>
    <alternativeName>
        <fullName evidence="7">UDP-MurNAc-L-Ala-D-Glu:meso-diaminopimelate ligase</fullName>
    </alternativeName>
    <alternativeName>
        <fullName evidence="7">UDP-MurNAc-tripeptide synthetase</fullName>
    </alternativeName>
    <alternativeName>
        <fullName evidence="7">UDP-N-acetylmuramyl-tripeptide synthetase</fullName>
    </alternativeName>
</protein>
<keyword evidence="7" id="KW-0067">ATP-binding</keyword>
<dbReference type="InterPro" id="IPR013221">
    <property type="entry name" value="Mur_ligase_cen"/>
</dbReference>
<dbReference type="Pfam" id="PF01225">
    <property type="entry name" value="Mur_ligase"/>
    <property type="match status" value="1"/>
</dbReference>
<dbReference type="EC" id="6.3.2.13" evidence="7"/>
<dbReference type="Gene3D" id="3.40.1390.10">
    <property type="entry name" value="MurE/MurF, N-terminal domain"/>
    <property type="match status" value="1"/>
</dbReference>
<dbReference type="PANTHER" id="PTHR23135:SF4">
    <property type="entry name" value="UDP-N-ACETYLMURAMOYL-L-ALANYL-D-GLUTAMATE--2,6-DIAMINOPIMELATE LIGASE MURE HOMOLOG, CHLOROPLASTIC"/>
    <property type="match status" value="1"/>
</dbReference>
<feature type="short sequence motif" description="Meso-diaminopimelate recognition motif" evidence="7">
    <location>
        <begin position="428"/>
        <end position="431"/>
    </location>
</feature>
<sequence length="532" mass="55736">MNPPERARGGPSSSGPVLLADLVHDIGGTIAAGDVLVDPVVRRVVEDHREASPGDLFVALQGGRGHGVQHAAAAIKAGAVAVLTDRRGVQLLGRSLEVPVVVVDDPRAVLGPVAARLQGHPAGDLTMLGITGTNGKTTTAYLLEAALVSLGRRPGLLSSPETVVGDRRRHSAVTTPAAPRLQELLAQMRDAGNDACVMEVSSHALDQHRVDGIHYSVVAFTNLTHEHLDYHGDMASYFAAKARLFGPEFTSRAVVVVDDDAGRRLRDLAGRRGVPVVSLANDPGVDAQWHIAGERGEDAFLLQGPAGSLALRTPLPGEHNRTDTAVAALMLLELGVSPSEVTAALDGPVSVPGRMEHVDLGPGWPTVVVDFAHTPDALASSAAALRARTRGRLVVTASSGGDRDPTKREPAGVAAVESGADVVLVTDDNPRTEDPAAIRAAVLRGVRRAMAARRSAGLPVPEVYELRTRREAIRFALEATGPDGTVVLNGRGHEQWMEIGPRGSRVPFVDRDEVLAAAAAIALARNAPRPGL</sequence>
<keyword evidence="7" id="KW-0963">Cytoplasm</keyword>
<dbReference type="Pfam" id="PF08245">
    <property type="entry name" value="Mur_ligase_M"/>
    <property type="match status" value="1"/>
</dbReference>
<dbReference type="Gene3D" id="3.40.1190.10">
    <property type="entry name" value="Mur-like, catalytic domain"/>
    <property type="match status" value="1"/>
</dbReference>
<evidence type="ECO:0000259" key="10">
    <source>
        <dbReference type="Pfam" id="PF02875"/>
    </source>
</evidence>
<comment type="PTM">
    <text evidence="7">Carboxylation is probably crucial for Mg(2+) binding and, consequently, for the gamma-phosphate positioning of ATP.</text>
</comment>
<dbReference type="InterPro" id="IPR035911">
    <property type="entry name" value="MurE/MurF_N"/>
</dbReference>